<evidence type="ECO:0000256" key="1">
    <source>
        <dbReference type="ARBA" id="ARBA00004196"/>
    </source>
</evidence>
<protein>
    <submittedName>
        <fullName evidence="7">Iron compound ABC transporter substrate-binding protein</fullName>
    </submittedName>
</protein>
<dbReference type="Proteomes" id="UP000069697">
    <property type="component" value="Unassembled WGS sequence"/>
</dbReference>
<accession>A0A117I1F9</accession>
<gene>
    <name evidence="7" type="ORF">PAHA3_2219</name>
</gene>
<feature type="domain" description="Fe/B12 periplasmic-binding" evidence="6">
    <location>
        <begin position="60"/>
        <end position="319"/>
    </location>
</feature>
<proteinExistence type="inferred from homology"/>
<organism evidence="7 8">
    <name type="scientific">Paenibacillus amylolyticus</name>
    <dbReference type="NCBI Taxonomy" id="1451"/>
    <lineage>
        <taxon>Bacteria</taxon>
        <taxon>Bacillati</taxon>
        <taxon>Bacillota</taxon>
        <taxon>Bacilli</taxon>
        <taxon>Bacillales</taxon>
        <taxon>Paenibacillaceae</taxon>
        <taxon>Paenibacillus</taxon>
    </lineage>
</organism>
<feature type="chain" id="PRO_5039154935" evidence="5">
    <location>
        <begin position="19"/>
        <end position="320"/>
    </location>
</feature>
<feature type="signal peptide" evidence="5">
    <location>
        <begin position="1"/>
        <end position="18"/>
    </location>
</feature>
<keyword evidence="3" id="KW-0813">Transport</keyword>
<evidence type="ECO:0000256" key="2">
    <source>
        <dbReference type="ARBA" id="ARBA00008814"/>
    </source>
</evidence>
<comment type="caution">
    <text evidence="7">The sequence shown here is derived from an EMBL/GenBank/DDBJ whole genome shotgun (WGS) entry which is preliminary data.</text>
</comment>
<dbReference type="PROSITE" id="PS51257">
    <property type="entry name" value="PROKAR_LIPOPROTEIN"/>
    <property type="match status" value="1"/>
</dbReference>
<dbReference type="Pfam" id="PF01497">
    <property type="entry name" value="Peripla_BP_2"/>
    <property type="match status" value="1"/>
</dbReference>
<dbReference type="RefSeq" id="WP_235599420.1">
    <property type="nucleotide sequence ID" value="NZ_BCNV01000001.1"/>
</dbReference>
<sequence length="320" mass="35654">MFKRIPVWIALCCMLTLAACGTTQTTNELTSSSEATTQATTKVITNPNGEEITIPLNPERIVDLSGSTEELLIIGKTPVATMSADYGNPEELTPTIKDQLSADTVNLGWYGFPFSIEAIAGANPDLIILGKDFNTDQYETLSKIAPTIALPYSYYDWRERLTFLADTFGEESKKDEYLAKYDAKSAEWKQKLEAAVHGESFAVIETYPNNLVIYSNKGAAEMLYGEWDLKRTDGIPDPEGWGGKQIALEALVSVNPDRLLLMENSENKMVDSKVWNNMKAVKNGKIYKISNVDNYNYSYTAMGRMELMDRLGTMILEGQK</sequence>
<evidence type="ECO:0000256" key="4">
    <source>
        <dbReference type="ARBA" id="ARBA00022729"/>
    </source>
</evidence>
<dbReference type="InterPro" id="IPR051313">
    <property type="entry name" value="Bact_iron-sidero_bind"/>
</dbReference>
<comment type="subcellular location">
    <subcellularLocation>
        <location evidence="1">Cell envelope</location>
    </subcellularLocation>
</comment>
<dbReference type="GO" id="GO:0030288">
    <property type="term" value="C:outer membrane-bounded periplasmic space"/>
    <property type="evidence" value="ECO:0007669"/>
    <property type="project" value="TreeGrafter"/>
</dbReference>
<evidence type="ECO:0000259" key="6">
    <source>
        <dbReference type="PROSITE" id="PS50983"/>
    </source>
</evidence>
<evidence type="ECO:0000313" key="7">
    <source>
        <dbReference type="EMBL" id="GAS82145.1"/>
    </source>
</evidence>
<keyword evidence="4 5" id="KW-0732">Signal</keyword>
<evidence type="ECO:0000313" key="8">
    <source>
        <dbReference type="Proteomes" id="UP000069697"/>
    </source>
</evidence>
<dbReference type="AlphaFoldDB" id="A0A117I1F9"/>
<dbReference type="GO" id="GO:1901678">
    <property type="term" value="P:iron coordination entity transport"/>
    <property type="evidence" value="ECO:0007669"/>
    <property type="project" value="UniProtKB-ARBA"/>
</dbReference>
<comment type="similarity">
    <text evidence="2">Belongs to the bacterial solute-binding protein 8 family.</text>
</comment>
<dbReference type="EMBL" id="BCNV01000001">
    <property type="protein sequence ID" value="GAS82145.1"/>
    <property type="molecule type" value="Genomic_DNA"/>
</dbReference>
<dbReference type="PROSITE" id="PS50983">
    <property type="entry name" value="FE_B12_PBP"/>
    <property type="match status" value="1"/>
</dbReference>
<dbReference type="InterPro" id="IPR002491">
    <property type="entry name" value="ABC_transptr_periplasmic_BD"/>
</dbReference>
<dbReference type="PANTHER" id="PTHR30532:SF21">
    <property type="entry name" value="SIDEROPHORE-BINDING LIPOPROTEIN YFIY-RELATED"/>
    <property type="match status" value="1"/>
</dbReference>
<name>A0A117I1F9_PAEAM</name>
<evidence type="ECO:0000256" key="3">
    <source>
        <dbReference type="ARBA" id="ARBA00022448"/>
    </source>
</evidence>
<dbReference type="SUPFAM" id="SSF53807">
    <property type="entry name" value="Helical backbone' metal receptor"/>
    <property type="match status" value="1"/>
</dbReference>
<dbReference type="PANTHER" id="PTHR30532">
    <property type="entry name" value="IRON III DICITRATE-BINDING PERIPLASMIC PROTEIN"/>
    <property type="match status" value="1"/>
</dbReference>
<reference evidence="7 8" key="1">
    <citation type="journal article" date="2016" name="Genome Announc.">
        <title>Draft Genome Sequence of Paenibacillus amylolyticus Heshi-A3, Isolated from Fermented Rice Bran in a Japanese Fermented Seafood Dish.</title>
        <authorList>
            <person name="Akuzawa S."/>
            <person name="Nagaoka J."/>
            <person name="Kanekatsu M."/>
            <person name="Kubota E."/>
            <person name="Ohtake R."/>
            <person name="Suzuki T."/>
            <person name="Kanesaki Y."/>
        </authorList>
    </citation>
    <scope>NUCLEOTIDE SEQUENCE [LARGE SCALE GENOMIC DNA]</scope>
    <source>
        <strain evidence="7 8">Heshi-A3</strain>
    </source>
</reference>
<evidence type="ECO:0000256" key="5">
    <source>
        <dbReference type="SAM" id="SignalP"/>
    </source>
</evidence>
<dbReference type="Gene3D" id="3.40.50.1980">
    <property type="entry name" value="Nitrogenase molybdenum iron protein domain"/>
    <property type="match status" value="2"/>
</dbReference>
<reference evidence="8" key="2">
    <citation type="submission" date="2016-01" db="EMBL/GenBank/DDBJ databases">
        <title>Draft Genome Sequence of Paenibacillus amylolyticus Heshi-A3 that Was Isolated from Fermented Rice Bran with Aging Salted Mackerel, Which Was Named Heshiko as Traditional Fermented Seafood in Japan.</title>
        <authorList>
            <person name="Akuzawa S."/>
            <person name="Nakagawa J."/>
            <person name="Kanekatsu T."/>
            <person name="Kubota E."/>
            <person name="Ohtake R."/>
            <person name="Suzuki T."/>
            <person name="Kanesaki Y."/>
        </authorList>
    </citation>
    <scope>NUCLEOTIDE SEQUENCE [LARGE SCALE GENOMIC DNA]</scope>
    <source>
        <strain evidence="8">Heshi-A3</strain>
    </source>
</reference>